<evidence type="ECO:0000256" key="1">
    <source>
        <dbReference type="ARBA" id="ARBA00022801"/>
    </source>
</evidence>
<evidence type="ECO:0000313" key="3">
    <source>
        <dbReference type="EMBL" id="MFL0248916.1"/>
    </source>
</evidence>
<sequence>MLPKELGFRMPAEWENRARTFMEWPVREGLWPDGFEDARKGYSQIAKAIAEFEDLIMLTRPDQVLNAQKMCGEKVKIFAIEHDDSWMRDNGPTFVINKNKELAGINWKFNAWGEKYIPYDKDNEVAKKVLNSLNIPSFDAPIVLEGGSIHVDGEGTLLTTKQCLLNKNRNPELSKSDIENILKDYLAIEKIIWLNNGLYGDETDGHVDNVACFAKPGVIVIQTCTDKNDPNYELNLENLKILENAVDAKGRKIQIVKIEQPPARYLNGERLTLSYLNYYPVNGGIIVPTFGEDAKASDKAALDTLQKIYPDRKIVPVDGMPIIKGGGNVHCITQQMPFGTPANF</sequence>
<dbReference type="HAMAP" id="MF_01841">
    <property type="entry name" value="Agmatine_deimin"/>
    <property type="match status" value="1"/>
</dbReference>
<dbReference type="PANTHER" id="PTHR31377:SF0">
    <property type="entry name" value="AGMATINE DEIMINASE-RELATED"/>
    <property type="match status" value="1"/>
</dbReference>
<dbReference type="EMBL" id="JBJIAA010000001">
    <property type="protein sequence ID" value="MFL0248916.1"/>
    <property type="molecule type" value="Genomic_DNA"/>
</dbReference>
<evidence type="ECO:0000313" key="4">
    <source>
        <dbReference type="Proteomes" id="UP001623592"/>
    </source>
</evidence>
<comment type="catalytic activity">
    <reaction evidence="2">
        <text>agmatine + H2O = N-carbamoylputrescine + NH4(+)</text>
        <dbReference type="Rhea" id="RHEA:18037"/>
        <dbReference type="ChEBI" id="CHEBI:15377"/>
        <dbReference type="ChEBI" id="CHEBI:28938"/>
        <dbReference type="ChEBI" id="CHEBI:58145"/>
        <dbReference type="ChEBI" id="CHEBI:58318"/>
        <dbReference type="EC" id="3.5.3.12"/>
    </reaction>
</comment>
<comment type="similarity">
    <text evidence="2">Belongs to the agmatine deiminase family.</text>
</comment>
<accession>A0ABW8T8Q3</accession>
<dbReference type="RefSeq" id="WP_406785594.1">
    <property type="nucleotide sequence ID" value="NZ_JBJIAA010000001.1"/>
</dbReference>
<dbReference type="PANTHER" id="PTHR31377">
    <property type="entry name" value="AGMATINE DEIMINASE-RELATED"/>
    <property type="match status" value="1"/>
</dbReference>
<comment type="caution">
    <text evidence="3">The sequence shown here is derived from an EMBL/GenBank/DDBJ whole genome shotgun (WGS) entry which is preliminary data.</text>
</comment>
<dbReference type="Proteomes" id="UP001623592">
    <property type="component" value="Unassembled WGS sequence"/>
</dbReference>
<evidence type="ECO:0000256" key="2">
    <source>
        <dbReference type="HAMAP-Rule" id="MF_01841"/>
    </source>
</evidence>
<feature type="active site" description="Amidino-cysteine intermediate" evidence="2">
    <location>
        <position position="331"/>
    </location>
</feature>
<dbReference type="InterPro" id="IPR017754">
    <property type="entry name" value="Agmatine_deiminase"/>
</dbReference>
<keyword evidence="1 2" id="KW-0378">Hydrolase</keyword>
<dbReference type="NCBIfam" id="TIGR03380">
    <property type="entry name" value="agmatine_aguA"/>
    <property type="match status" value="1"/>
</dbReference>
<dbReference type="SUPFAM" id="SSF55909">
    <property type="entry name" value="Pentein"/>
    <property type="match status" value="1"/>
</dbReference>
<dbReference type="Gene3D" id="3.75.10.10">
    <property type="entry name" value="L-arginine/glycine Amidinotransferase, Chain A"/>
    <property type="match status" value="1"/>
</dbReference>
<dbReference type="Pfam" id="PF04371">
    <property type="entry name" value="PAD_porph"/>
    <property type="match status" value="1"/>
</dbReference>
<protein>
    <recommendedName>
        <fullName evidence="2">Putative agmatine deiminase</fullName>
        <ecNumber evidence="2">3.5.3.12</ecNumber>
    </recommendedName>
    <alternativeName>
        <fullName evidence="2">Agmatine iminohydrolase</fullName>
    </alternativeName>
</protein>
<dbReference type="InterPro" id="IPR007466">
    <property type="entry name" value="Peptidyl-Arg-deiminase_porph"/>
</dbReference>
<dbReference type="EC" id="3.5.3.12" evidence="2"/>
<name>A0ABW8T8Q3_9CLOT</name>
<dbReference type="GO" id="GO:0047632">
    <property type="term" value="F:agmatine deiminase activity"/>
    <property type="evidence" value="ECO:0007669"/>
    <property type="project" value="UniProtKB-EC"/>
</dbReference>
<keyword evidence="4" id="KW-1185">Reference proteome</keyword>
<organism evidence="3 4">
    <name type="scientific">Clostridium neuense</name>
    <dbReference type="NCBI Taxonomy" id="1728934"/>
    <lineage>
        <taxon>Bacteria</taxon>
        <taxon>Bacillati</taxon>
        <taxon>Bacillota</taxon>
        <taxon>Clostridia</taxon>
        <taxon>Eubacteriales</taxon>
        <taxon>Clostridiaceae</taxon>
        <taxon>Clostridium</taxon>
    </lineage>
</organism>
<gene>
    <name evidence="2 3" type="primary">aguA</name>
    <name evidence="3" type="ORF">ACJDT4_00655</name>
</gene>
<reference evidence="3 4" key="1">
    <citation type="submission" date="2024-11" db="EMBL/GenBank/DDBJ databases">
        <authorList>
            <person name="Heng Y.C."/>
            <person name="Lim A.C.H."/>
            <person name="Lee J.K.Y."/>
            <person name="Kittelmann S."/>
        </authorList>
    </citation>
    <scope>NUCLEOTIDE SEQUENCE [LARGE SCALE GENOMIC DNA]</scope>
    <source>
        <strain evidence="3 4">WILCCON 0114</strain>
    </source>
</reference>
<proteinExistence type="inferred from homology"/>